<comment type="caution">
    <text evidence="2">The sequence shown here is derived from an EMBL/GenBank/DDBJ whole genome shotgun (WGS) entry which is preliminary data.</text>
</comment>
<feature type="region of interest" description="Disordered" evidence="1">
    <location>
        <begin position="41"/>
        <end position="85"/>
    </location>
</feature>
<evidence type="ECO:0000313" key="2">
    <source>
        <dbReference type="EMBL" id="GFT28795.1"/>
    </source>
</evidence>
<dbReference type="EMBL" id="BMAW01060948">
    <property type="protein sequence ID" value="GFT28795.1"/>
    <property type="molecule type" value="Genomic_DNA"/>
</dbReference>
<proteinExistence type="predicted"/>
<evidence type="ECO:0000256" key="1">
    <source>
        <dbReference type="SAM" id="MobiDB-lite"/>
    </source>
</evidence>
<feature type="region of interest" description="Disordered" evidence="1">
    <location>
        <begin position="1"/>
        <end position="24"/>
    </location>
</feature>
<dbReference type="AlphaFoldDB" id="A0A8X6NQ78"/>
<dbReference type="Proteomes" id="UP000887013">
    <property type="component" value="Unassembled WGS sequence"/>
</dbReference>
<protein>
    <submittedName>
        <fullName evidence="2">Uncharacterized protein</fullName>
    </submittedName>
</protein>
<reference evidence="2" key="1">
    <citation type="submission" date="2020-08" db="EMBL/GenBank/DDBJ databases">
        <title>Multicomponent nature underlies the extraordinary mechanical properties of spider dragline silk.</title>
        <authorList>
            <person name="Kono N."/>
            <person name="Nakamura H."/>
            <person name="Mori M."/>
            <person name="Yoshida Y."/>
            <person name="Ohtoshi R."/>
            <person name="Malay A.D."/>
            <person name="Moran D.A.P."/>
            <person name="Tomita M."/>
            <person name="Numata K."/>
            <person name="Arakawa K."/>
        </authorList>
    </citation>
    <scope>NUCLEOTIDE SEQUENCE</scope>
</reference>
<gene>
    <name evidence="2" type="ORF">NPIL_93771</name>
</gene>
<keyword evidence="3" id="KW-1185">Reference proteome</keyword>
<accession>A0A8X6NQ78</accession>
<evidence type="ECO:0000313" key="3">
    <source>
        <dbReference type="Proteomes" id="UP000887013"/>
    </source>
</evidence>
<feature type="compositionally biased region" description="Basic and acidic residues" evidence="1">
    <location>
        <begin position="10"/>
        <end position="22"/>
    </location>
</feature>
<name>A0A8X6NQ78_NEPPI</name>
<organism evidence="2 3">
    <name type="scientific">Nephila pilipes</name>
    <name type="common">Giant wood spider</name>
    <name type="synonym">Nephila maculata</name>
    <dbReference type="NCBI Taxonomy" id="299642"/>
    <lineage>
        <taxon>Eukaryota</taxon>
        <taxon>Metazoa</taxon>
        <taxon>Ecdysozoa</taxon>
        <taxon>Arthropoda</taxon>
        <taxon>Chelicerata</taxon>
        <taxon>Arachnida</taxon>
        <taxon>Araneae</taxon>
        <taxon>Araneomorphae</taxon>
        <taxon>Entelegynae</taxon>
        <taxon>Araneoidea</taxon>
        <taxon>Nephilidae</taxon>
        <taxon>Nephila</taxon>
    </lineage>
</organism>
<sequence>MVSPVSLESRLSRPLEPLRSDLRPGIANPLVHLSAQPPEGLHACAKSASDGVFGSEAGRKHPRRPSSDRVGKLQGSSHTIDCDTL</sequence>